<keyword evidence="3" id="KW-1185">Reference proteome</keyword>
<evidence type="ECO:0000313" key="3">
    <source>
        <dbReference type="Proteomes" id="UP000745764"/>
    </source>
</evidence>
<dbReference type="OrthoDB" id="5589325at2759"/>
<name>A0A9N8KPX1_9PEZI</name>
<feature type="signal peptide" evidence="1">
    <location>
        <begin position="1"/>
        <end position="20"/>
    </location>
</feature>
<keyword evidence="1" id="KW-0732">Signal</keyword>
<comment type="caution">
    <text evidence="2">The sequence shown here is derived from an EMBL/GenBank/DDBJ whole genome shotgun (WGS) entry which is preliminary data.</text>
</comment>
<gene>
    <name evidence="2" type="ORF">AWRI4620_LOCUS9209</name>
</gene>
<dbReference type="EMBL" id="CAINUL010000018">
    <property type="protein sequence ID" value="CAD0114954.1"/>
    <property type="molecule type" value="Genomic_DNA"/>
</dbReference>
<protein>
    <submittedName>
        <fullName evidence="2">Uncharacterized protein</fullName>
    </submittedName>
</protein>
<organism evidence="2 3">
    <name type="scientific">Aureobasidium uvarum</name>
    <dbReference type="NCBI Taxonomy" id="2773716"/>
    <lineage>
        <taxon>Eukaryota</taxon>
        <taxon>Fungi</taxon>
        <taxon>Dikarya</taxon>
        <taxon>Ascomycota</taxon>
        <taxon>Pezizomycotina</taxon>
        <taxon>Dothideomycetes</taxon>
        <taxon>Dothideomycetidae</taxon>
        <taxon>Dothideales</taxon>
        <taxon>Saccotheciaceae</taxon>
        <taxon>Aureobasidium</taxon>
    </lineage>
</organism>
<dbReference type="AlphaFoldDB" id="A0A9N8KPX1"/>
<sequence>MRFLKSVFVGTFALASLVVAQAPRLAFTKTPTQVIAGQPVTIQYTAQNLNQVRKVPYGNRWSVC</sequence>
<feature type="chain" id="PRO_5040135501" evidence="1">
    <location>
        <begin position="21"/>
        <end position="64"/>
    </location>
</feature>
<accession>A0A9N8KPX1</accession>
<dbReference type="Proteomes" id="UP000745764">
    <property type="component" value="Unassembled WGS sequence"/>
</dbReference>
<reference evidence="2" key="1">
    <citation type="submission" date="2020-06" db="EMBL/GenBank/DDBJ databases">
        <authorList>
            <person name="Onetto C."/>
        </authorList>
    </citation>
    <scope>NUCLEOTIDE SEQUENCE</scope>
</reference>
<evidence type="ECO:0000256" key="1">
    <source>
        <dbReference type="SAM" id="SignalP"/>
    </source>
</evidence>
<proteinExistence type="predicted"/>
<evidence type="ECO:0000313" key="2">
    <source>
        <dbReference type="EMBL" id="CAD0114954.1"/>
    </source>
</evidence>